<sequence>MKAFVPVGMVVAALLALPAAKAGEVKDSGNAMPSRLSMSVTTAKQTQGKTFGEKVASGLQSGANAVAQGIEIGCAGERCAIVFPDGEGFRADLAELRLTPLDEAERRSAAHWGDPHVNASGRAIGQGASLLGGALPGAGIVSAAVSGVGGMDKPGGAVSSSYAAGRAIAAGDGAGKAPVDLAQPLADGDYELAVVVEKATSGLKDTLKTNVRLAAPSQVRIVLGFSVRGGVVKARHDTAKNSISNLR</sequence>
<evidence type="ECO:0000313" key="3">
    <source>
        <dbReference type="Proteomes" id="UP000515977"/>
    </source>
</evidence>
<organism evidence="2 3">
    <name type="scientific">Thermomonas brevis</name>
    <dbReference type="NCBI Taxonomy" id="215691"/>
    <lineage>
        <taxon>Bacteria</taxon>
        <taxon>Pseudomonadati</taxon>
        <taxon>Pseudomonadota</taxon>
        <taxon>Gammaproteobacteria</taxon>
        <taxon>Lysobacterales</taxon>
        <taxon>Lysobacteraceae</taxon>
        <taxon>Thermomonas</taxon>
    </lineage>
</organism>
<reference evidence="2 3" key="1">
    <citation type="submission" date="2020-08" db="EMBL/GenBank/DDBJ databases">
        <title>Genome sequence of Thermomonas brevis KACC 16975T.</title>
        <authorList>
            <person name="Hyun D.-W."/>
            <person name="Bae J.-W."/>
        </authorList>
    </citation>
    <scope>NUCLEOTIDE SEQUENCE [LARGE SCALE GENOMIC DNA]</scope>
    <source>
        <strain evidence="2 3">KACC 16975</strain>
    </source>
</reference>
<feature type="chain" id="PRO_5028897298" evidence="1">
    <location>
        <begin position="23"/>
        <end position="247"/>
    </location>
</feature>
<dbReference type="EMBL" id="CP060711">
    <property type="protein sequence ID" value="QNN46576.1"/>
    <property type="molecule type" value="Genomic_DNA"/>
</dbReference>
<dbReference type="KEGG" id="tbv:H9L17_15680"/>
<keyword evidence="1" id="KW-0732">Signal</keyword>
<name>A0A7G9QTA1_9GAMM</name>
<dbReference type="RefSeq" id="WP_187570340.1">
    <property type="nucleotide sequence ID" value="NZ_CP060711.1"/>
</dbReference>
<evidence type="ECO:0000256" key="1">
    <source>
        <dbReference type="SAM" id="SignalP"/>
    </source>
</evidence>
<dbReference type="Proteomes" id="UP000515977">
    <property type="component" value="Chromosome"/>
</dbReference>
<feature type="signal peptide" evidence="1">
    <location>
        <begin position="1"/>
        <end position="22"/>
    </location>
</feature>
<keyword evidence="3" id="KW-1185">Reference proteome</keyword>
<proteinExistence type="predicted"/>
<dbReference type="AlphaFoldDB" id="A0A7G9QTA1"/>
<evidence type="ECO:0000313" key="2">
    <source>
        <dbReference type="EMBL" id="QNN46576.1"/>
    </source>
</evidence>
<protein>
    <submittedName>
        <fullName evidence="2">Uncharacterized protein</fullName>
    </submittedName>
</protein>
<accession>A0A7G9QTA1</accession>
<gene>
    <name evidence="2" type="ORF">H9L17_15680</name>
</gene>